<feature type="domain" description="MULE transposase" evidence="1">
    <location>
        <begin position="109"/>
        <end position="178"/>
    </location>
</feature>
<proteinExistence type="predicted"/>
<dbReference type="Pfam" id="PF10551">
    <property type="entry name" value="MULE"/>
    <property type="match status" value="1"/>
</dbReference>
<evidence type="ECO:0000313" key="2">
    <source>
        <dbReference type="EMBL" id="CAF4141932.1"/>
    </source>
</evidence>
<dbReference type="Proteomes" id="UP000663823">
    <property type="component" value="Unassembled WGS sequence"/>
</dbReference>
<dbReference type="InterPro" id="IPR018289">
    <property type="entry name" value="MULE_transposase_dom"/>
</dbReference>
<dbReference type="EMBL" id="CAJOAX010014268">
    <property type="protein sequence ID" value="CAF4141932.1"/>
    <property type="molecule type" value="Genomic_DNA"/>
</dbReference>
<organism evidence="2 3">
    <name type="scientific">Rotaria sordida</name>
    <dbReference type="NCBI Taxonomy" id="392033"/>
    <lineage>
        <taxon>Eukaryota</taxon>
        <taxon>Metazoa</taxon>
        <taxon>Spiralia</taxon>
        <taxon>Gnathifera</taxon>
        <taxon>Rotifera</taxon>
        <taxon>Eurotatoria</taxon>
        <taxon>Bdelloidea</taxon>
        <taxon>Philodinida</taxon>
        <taxon>Philodinidae</taxon>
        <taxon>Rotaria</taxon>
    </lineage>
</organism>
<feature type="non-terminal residue" evidence="2">
    <location>
        <position position="1"/>
    </location>
</feature>
<gene>
    <name evidence="2" type="ORF">OTI717_LOCUS35784</name>
</gene>
<evidence type="ECO:0000313" key="3">
    <source>
        <dbReference type="Proteomes" id="UP000663823"/>
    </source>
</evidence>
<accession>A0A819XK76</accession>
<protein>
    <recommendedName>
        <fullName evidence="1">MULE transposase domain-containing protein</fullName>
    </recommendedName>
</protein>
<reference evidence="2" key="1">
    <citation type="submission" date="2021-02" db="EMBL/GenBank/DDBJ databases">
        <authorList>
            <person name="Nowell W R."/>
        </authorList>
    </citation>
    <scope>NUCLEOTIDE SEQUENCE</scope>
</reference>
<comment type="caution">
    <text evidence="2">The sequence shown here is derived from an EMBL/GenBank/DDBJ whole genome shotgun (WGS) entry which is preliminary data.</text>
</comment>
<sequence>SRHFVQTLFYHPLSGGKSIHDHETNPDLIDAKCLRQQMKERVINELTPISVIYEEEMAKTPLSDSATGTFPTNQELYQTFAKLRQKHLLALPQSSLFTIPDPFKLTADGVPCVFVLMVNKKSKAYRQIFFELKQLASEGQKSFSPQLIVTDFESGVLPVVKTEFPTSTHYGCHFHYNQCPYRQVQQFGLQSDYSRNELIRGLCRKLMAQALMPNDTVLISYNEIRDEIQKLSDSRMEKLLNYFETQWMISIDTWNVSRTDTRTNSTCEGGSKTDFVLIIAIVYCFFRLSQQNESSNSTKS</sequence>
<dbReference type="AlphaFoldDB" id="A0A819XK76"/>
<name>A0A819XK76_9BILA</name>
<evidence type="ECO:0000259" key="1">
    <source>
        <dbReference type="Pfam" id="PF10551"/>
    </source>
</evidence>